<dbReference type="AlphaFoldDB" id="A0A9E2KD80"/>
<reference evidence="2" key="1">
    <citation type="journal article" date="2021" name="PeerJ">
        <title>Extensive microbial diversity within the chicken gut microbiome revealed by metagenomics and culture.</title>
        <authorList>
            <person name="Gilroy R."/>
            <person name="Ravi A."/>
            <person name="Getino M."/>
            <person name="Pursley I."/>
            <person name="Horton D.L."/>
            <person name="Alikhan N.F."/>
            <person name="Baker D."/>
            <person name="Gharbi K."/>
            <person name="Hall N."/>
            <person name="Watson M."/>
            <person name="Adriaenssens E.M."/>
            <person name="Foster-Nyarko E."/>
            <person name="Jarju S."/>
            <person name="Secka A."/>
            <person name="Antonio M."/>
            <person name="Oren A."/>
            <person name="Chaudhuri R.R."/>
            <person name="La Ragione R."/>
            <person name="Hildebrand F."/>
            <person name="Pallen M.J."/>
        </authorList>
    </citation>
    <scope>NUCLEOTIDE SEQUENCE</scope>
    <source>
        <strain evidence="2">B5-657</strain>
    </source>
</reference>
<organism evidence="2 3">
    <name type="scientific">Candidatus Cellulosilyticum pullistercoris</name>
    <dbReference type="NCBI Taxonomy" id="2838521"/>
    <lineage>
        <taxon>Bacteria</taxon>
        <taxon>Bacillati</taxon>
        <taxon>Bacillota</taxon>
        <taxon>Clostridia</taxon>
        <taxon>Lachnospirales</taxon>
        <taxon>Cellulosilyticaceae</taxon>
        <taxon>Cellulosilyticum</taxon>
    </lineage>
</organism>
<comment type="caution">
    <text evidence="2">The sequence shown here is derived from an EMBL/GenBank/DDBJ whole genome shotgun (WGS) entry which is preliminary data.</text>
</comment>
<evidence type="ECO:0000259" key="1">
    <source>
        <dbReference type="Pfam" id="PF01863"/>
    </source>
</evidence>
<sequence>MQYIVVKQKRKTATIIVNDQLEVLVKVPQYMTKKQIDDLVNKHEKWIIESLEKKRNFSEKNDWYQTKRILYLGDYWPVTLISDSNQKSRAFFDGKRFIVISDGSEIASRRQMEHFFRKQAKEIIMPLADEYASLLEVTFNKITIRKQVTRWGSCSSKGNLSFNVKILCAPMEMIAYVVLHEVMHLKHFNHSQAFWQEIGVMMPDYKRRMNYFKQFGQNFMI</sequence>
<protein>
    <submittedName>
        <fullName evidence="2">M48 family metallopeptidase</fullName>
    </submittedName>
</protein>
<proteinExistence type="predicted"/>
<dbReference type="EMBL" id="JAHLFQ010000184">
    <property type="protein sequence ID" value="MBU3804675.1"/>
    <property type="molecule type" value="Genomic_DNA"/>
</dbReference>
<accession>A0A9E2KD80</accession>
<dbReference type="PANTHER" id="PTHR30399:SF1">
    <property type="entry name" value="UTP PYROPHOSPHATASE"/>
    <property type="match status" value="1"/>
</dbReference>
<evidence type="ECO:0000313" key="3">
    <source>
        <dbReference type="Proteomes" id="UP000824229"/>
    </source>
</evidence>
<dbReference type="PANTHER" id="PTHR30399">
    <property type="entry name" value="UNCHARACTERIZED PROTEIN YGJP"/>
    <property type="match status" value="1"/>
</dbReference>
<dbReference type="Pfam" id="PF01863">
    <property type="entry name" value="YgjP-like"/>
    <property type="match status" value="1"/>
</dbReference>
<dbReference type="InterPro" id="IPR053136">
    <property type="entry name" value="UTP_pyrophosphatase-like"/>
</dbReference>
<dbReference type="Gene3D" id="3.30.2010.10">
    <property type="entry name" value="Metalloproteases ('zincins'), catalytic domain"/>
    <property type="match status" value="1"/>
</dbReference>
<evidence type="ECO:0000313" key="2">
    <source>
        <dbReference type="EMBL" id="MBU3804675.1"/>
    </source>
</evidence>
<dbReference type="InterPro" id="IPR002725">
    <property type="entry name" value="YgjP-like_metallopeptidase"/>
</dbReference>
<reference evidence="2" key="2">
    <citation type="submission" date="2021-04" db="EMBL/GenBank/DDBJ databases">
        <authorList>
            <person name="Gilroy R."/>
        </authorList>
    </citation>
    <scope>NUCLEOTIDE SEQUENCE</scope>
    <source>
        <strain evidence="2">B5-657</strain>
    </source>
</reference>
<gene>
    <name evidence="2" type="ORF">H9872_07955</name>
</gene>
<name>A0A9E2KD80_9FIRM</name>
<feature type="domain" description="YgjP-like metallopeptidase" evidence="1">
    <location>
        <begin position="11"/>
        <end position="214"/>
    </location>
</feature>
<dbReference type="CDD" id="cd07344">
    <property type="entry name" value="M48_yhfN_like"/>
    <property type="match status" value="1"/>
</dbReference>
<dbReference type="Proteomes" id="UP000824229">
    <property type="component" value="Unassembled WGS sequence"/>
</dbReference>